<dbReference type="PATRIC" id="fig|1234876.3.peg.2296"/>
<gene>
    <name evidence="2" type="ORF">LLT6_14600</name>
</gene>
<dbReference type="InterPro" id="IPR001668">
    <property type="entry name" value="Mob_Pre"/>
</dbReference>
<dbReference type="GO" id="GO:0006310">
    <property type="term" value="P:DNA recombination"/>
    <property type="evidence" value="ECO:0007669"/>
    <property type="project" value="InterPro"/>
</dbReference>
<accession>T0TB70</accession>
<comment type="similarity">
    <text evidence="1">Belongs to the plasmid mobilization pre family.</text>
</comment>
<dbReference type="CDD" id="cd17242">
    <property type="entry name" value="MobM_relaxase"/>
    <property type="match status" value="1"/>
</dbReference>
<dbReference type="GO" id="GO:0003677">
    <property type="term" value="F:DNA binding"/>
    <property type="evidence" value="ECO:0007669"/>
    <property type="project" value="InterPro"/>
</dbReference>
<evidence type="ECO:0008006" key="4">
    <source>
        <dbReference type="Google" id="ProtNLM"/>
    </source>
</evidence>
<evidence type="ECO:0000313" key="2">
    <source>
        <dbReference type="EMBL" id="EQC54559.1"/>
    </source>
</evidence>
<dbReference type="EMBL" id="ATBB01000553">
    <property type="protein sequence ID" value="EQC54559.1"/>
    <property type="molecule type" value="Genomic_DNA"/>
</dbReference>
<reference evidence="2 3" key="1">
    <citation type="journal article" date="2013" name="ISME J.">
        <title>Multifactorial diversity sustains microbial community stability.</title>
        <authorList>
            <person name="Erkus O."/>
            <person name="de Jager V.C."/>
            <person name="Spus M."/>
            <person name="van Alen-Boerrigter I.J."/>
            <person name="van Rijswijck I.M."/>
            <person name="Hazelwood L."/>
            <person name="Janssen P.W."/>
            <person name="van Hijum S.A."/>
            <person name="Kleerebezem M."/>
            <person name="Smid E.J."/>
        </authorList>
    </citation>
    <scope>NUCLEOTIDE SEQUENCE [LARGE SCALE GENOMIC DNA]</scope>
    <source>
        <strain evidence="2 3">TIFN6</strain>
    </source>
</reference>
<dbReference type="Pfam" id="PF01076">
    <property type="entry name" value="Mob_Pre"/>
    <property type="match status" value="1"/>
</dbReference>
<protein>
    <recommendedName>
        <fullName evidence="4">Plasmid recombination enzyme</fullName>
    </recommendedName>
</protein>
<dbReference type="Gene3D" id="3.30.930.30">
    <property type="match status" value="1"/>
</dbReference>
<dbReference type="AlphaFoldDB" id="T0TB70"/>
<proteinExistence type="inferred from homology"/>
<comment type="caution">
    <text evidence="2">The sequence shown here is derived from an EMBL/GenBank/DDBJ whole genome shotgun (WGS) entry which is preliminary data.</text>
</comment>
<sequence length="98" mass="11377">MSMIVARMQKMKAGNLSGIQRHNQREFLNHSNKDIDPTRTEKNYDLVNDEPVDYKEHVGEIIDSQREGTRAIRKDAVLVDEWIIIGSFCIFLELFPCP</sequence>
<evidence type="ECO:0000256" key="1">
    <source>
        <dbReference type="ARBA" id="ARBA00010657"/>
    </source>
</evidence>
<dbReference type="Proteomes" id="UP000015854">
    <property type="component" value="Unassembled WGS sequence"/>
</dbReference>
<evidence type="ECO:0000313" key="3">
    <source>
        <dbReference type="Proteomes" id="UP000015854"/>
    </source>
</evidence>
<name>T0TB70_LACLC</name>
<organism evidence="2 3">
    <name type="scientific">Lactococcus cremoris subsp. cremoris TIFN6</name>
    <dbReference type="NCBI Taxonomy" id="1234876"/>
    <lineage>
        <taxon>Bacteria</taxon>
        <taxon>Bacillati</taxon>
        <taxon>Bacillota</taxon>
        <taxon>Bacilli</taxon>
        <taxon>Lactobacillales</taxon>
        <taxon>Streptococcaceae</taxon>
        <taxon>Lactococcus</taxon>
        <taxon>Lactococcus cremoris subsp. cremoris</taxon>
    </lineage>
</organism>